<accession>A0ABV2FHP8</accession>
<dbReference type="CDD" id="cd07750">
    <property type="entry name" value="PolyPPase_VTC_like"/>
    <property type="match status" value="1"/>
</dbReference>
<gene>
    <name evidence="2" type="ORF">ABID29_001205</name>
</gene>
<dbReference type="RefSeq" id="WP_354365108.1">
    <property type="nucleotide sequence ID" value="NZ_JBEPLO010000011.1"/>
</dbReference>
<dbReference type="InterPro" id="IPR018966">
    <property type="entry name" value="VTC_domain"/>
</dbReference>
<dbReference type="SUPFAM" id="SSF55154">
    <property type="entry name" value="CYTH-like phosphatases"/>
    <property type="match status" value="1"/>
</dbReference>
<comment type="caution">
    <text evidence="2">The sequence shown here is derived from an EMBL/GenBank/DDBJ whole genome shotgun (WGS) entry which is preliminary data.</text>
</comment>
<evidence type="ECO:0000259" key="1">
    <source>
        <dbReference type="Pfam" id="PF09359"/>
    </source>
</evidence>
<sequence>MKKVNQKEFKRVETKYLVSDKQLSQLLKDMNPYLQADDFAQSTISSLYFDTEDFQMVQDSLAKKHGKEKLRLRTYDTSGSLDAPAFLEIKQKLDGVGYKYRVATTPRLAGRELAGQTSDWKMAEQLQELHDRYDNIQPRMLIRYQRQSFKGRGNQSVRVTLDKNVTYGLVTGMTLVAPFEQHLIADNQMIMEIKVATSTPAWLEEILAKYQLEKTSFSKYGQAYRLYQEHLKIRETAYA</sequence>
<dbReference type="Pfam" id="PF09359">
    <property type="entry name" value="VTC"/>
    <property type="match status" value="1"/>
</dbReference>
<name>A0ABV2FHP8_9STRE</name>
<evidence type="ECO:0000313" key="3">
    <source>
        <dbReference type="Proteomes" id="UP001549122"/>
    </source>
</evidence>
<reference evidence="2 3" key="1">
    <citation type="submission" date="2024-06" db="EMBL/GenBank/DDBJ databases">
        <title>Genomic Encyclopedia of Type Strains, Phase IV (KMG-IV): sequencing the most valuable type-strain genomes for metagenomic binning, comparative biology and taxonomic classification.</title>
        <authorList>
            <person name="Goeker M."/>
        </authorList>
    </citation>
    <scope>NUCLEOTIDE SEQUENCE [LARGE SCALE GENOMIC DNA]</scope>
    <source>
        <strain evidence="2 3">DSM 28303</strain>
    </source>
</reference>
<keyword evidence="3" id="KW-1185">Reference proteome</keyword>
<dbReference type="Proteomes" id="UP001549122">
    <property type="component" value="Unassembled WGS sequence"/>
</dbReference>
<feature type="domain" description="VTC" evidence="1">
    <location>
        <begin position="11"/>
        <end position="226"/>
    </location>
</feature>
<organism evidence="2 3">
    <name type="scientific">Streptococcus rupicaprae</name>
    <dbReference type="NCBI Taxonomy" id="759619"/>
    <lineage>
        <taxon>Bacteria</taxon>
        <taxon>Bacillati</taxon>
        <taxon>Bacillota</taxon>
        <taxon>Bacilli</taxon>
        <taxon>Lactobacillales</taxon>
        <taxon>Streptococcaceae</taxon>
        <taxon>Streptococcus</taxon>
    </lineage>
</organism>
<evidence type="ECO:0000313" key="2">
    <source>
        <dbReference type="EMBL" id="MET3558090.1"/>
    </source>
</evidence>
<dbReference type="EMBL" id="JBEPLO010000011">
    <property type="protein sequence ID" value="MET3558090.1"/>
    <property type="molecule type" value="Genomic_DNA"/>
</dbReference>
<protein>
    <submittedName>
        <fullName evidence="2">SPX domain protein involved in polyphosphate accumulation</fullName>
    </submittedName>
</protein>
<dbReference type="InterPro" id="IPR042267">
    <property type="entry name" value="VTC_sf"/>
</dbReference>
<proteinExistence type="predicted"/>
<dbReference type="Gene3D" id="3.20.100.30">
    <property type="entry name" value="VTC, catalytic tunnel domain"/>
    <property type="match status" value="1"/>
</dbReference>
<dbReference type="InterPro" id="IPR033469">
    <property type="entry name" value="CYTH-like_dom_sf"/>
</dbReference>